<name>A0ABX6FK67_9BURK</name>
<dbReference type="EMBL" id="CP046904">
    <property type="protein sequence ID" value="QGZ37650.1"/>
    <property type="molecule type" value="Genomic_DNA"/>
</dbReference>
<accession>A0ABX6FK67</accession>
<reference evidence="2 3" key="1">
    <citation type="submission" date="2019-12" db="EMBL/GenBank/DDBJ databases">
        <title>Draft Genome Sequences of Six Type Strains of the Genus Massilia.</title>
        <authorList>
            <person name="Miess H."/>
            <person name="Frediansyah A."/>
            <person name="Goeker M."/>
            <person name="Gross H."/>
        </authorList>
    </citation>
    <scope>NUCLEOTIDE SEQUENCE [LARGE SCALE GENOMIC DNA]</scope>
    <source>
        <strain evidence="2 3">DSM 26639</strain>
    </source>
</reference>
<dbReference type="InterPro" id="IPR058148">
    <property type="entry name" value="M949_RS01915-like_dom"/>
</dbReference>
<feature type="chain" id="PRO_5045423015" description="VCBS repeat-containing protein" evidence="1">
    <location>
        <begin position="22"/>
        <end position="215"/>
    </location>
</feature>
<feature type="signal peptide" evidence="1">
    <location>
        <begin position="1"/>
        <end position="21"/>
    </location>
</feature>
<gene>
    <name evidence="2" type="ORF">GO485_00325</name>
</gene>
<dbReference type="RefSeq" id="WP_145879416.1">
    <property type="nucleotide sequence ID" value="NZ_CP046904.1"/>
</dbReference>
<keyword evidence="1" id="KW-0732">Signal</keyword>
<dbReference type="NCBIfam" id="NF046077">
    <property type="entry name" value="LPS_M949_RS01915"/>
    <property type="match status" value="1"/>
</dbReference>
<evidence type="ECO:0008006" key="4">
    <source>
        <dbReference type="Google" id="ProtNLM"/>
    </source>
</evidence>
<dbReference type="SUPFAM" id="SSF69318">
    <property type="entry name" value="Integrin alpha N-terminal domain"/>
    <property type="match status" value="1"/>
</dbReference>
<sequence length="215" mass="23755">MNWILLLAIAVLAAVATDSRADTPGLRPELVDTPYLAARGIAMHFPVIGALRIMDKRGEHLLVLTRNADLSPSRPKSPRIEHIDLVAYYYDRREGGWTTTWTIRDSVDCPGLDAAADFFTAAVSFTDLNGDGRAEVTVPYRLFCGGGIEPSTVKVILRDGATKLAIRGESTVRLPGEEPFGGEHRYDKALLQPANATFKRHLDQIWLKVSVDTRR</sequence>
<evidence type="ECO:0000313" key="2">
    <source>
        <dbReference type="EMBL" id="QGZ37650.1"/>
    </source>
</evidence>
<protein>
    <recommendedName>
        <fullName evidence="4">VCBS repeat-containing protein</fullName>
    </recommendedName>
</protein>
<dbReference type="InterPro" id="IPR028994">
    <property type="entry name" value="Integrin_alpha_N"/>
</dbReference>
<dbReference type="Proteomes" id="UP000437862">
    <property type="component" value="Chromosome"/>
</dbReference>
<proteinExistence type="predicted"/>
<organism evidence="2 3">
    <name type="scientific">Pseudoduganella flava</name>
    <dbReference type="NCBI Taxonomy" id="871742"/>
    <lineage>
        <taxon>Bacteria</taxon>
        <taxon>Pseudomonadati</taxon>
        <taxon>Pseudomonadota</taxon>
        <taxon>Betaproteobacteria</taxon>
        <taxon>Burkholderiales</taxon>
        <taxon>Oxalobacteraceae</taxon>
        <taxon>Telluria group</taxon>
        <taxon>Pseudoduganella</taxon>
    </lineage>
</organism>
<evidence type="ECO:0000256" key="1">
    <source>
        <dbReference type="SAM" id="SignalP"/>
    </source>
</evidence>
<evidence type="ECO:0000313" key="3">
    <source>
        <dbReference type="Proteomes" id="UP000437862"/>
    </source>
</evidence>
<keyword evidence="3" id="KW-1185">Reference proteome</keyword>